<proteinExistence type="predicted"/>
<protein>
    <submittedName>
        <fullName evidence="2">Cytochrome b6-f complex subunit VI</fullName>
    </submittedName>
</protein>
<dbReference type="RefSeq" id="YP_009297570.1">
    <property type="nucleotide sequence ID" value="NC_031177.1"/>
</dbReference>
<name>A0A1C9CFH6_9FLOR</name>
<evidence type="ECO:0000313" key="2">
    <source>
        <dbReference type="EMBL" id="AOM67114.1"/>
    </source>
</evidence>
<dbReference type="GeneID" id="29074126"/>
<keyword evidence="1" id="KW-0472">Membrane</keyword>
<organism evidence="2">
    <name type="scientific">Hildenbrandia rivularis</name>
    <dbReference type="NCBI Taxonomy" id="135206"/>
    <lineage>
        <taxon>Eukaryota</taxon>
        <taxon>Rhodophyta</taxon>
        <taxon>Florideophyceae</taxon>
        <taxon>Hildenbrandiophycidae</taxon>
        <taxon>Hildenbrandiales</taxon>
        <taxon>Hildenbrandiaceae</taxon>
        <taxon>Hildenbrandia</taxon>
    </lineage>
</organism>
<keyword evidence="1" id="KW-1133">Transmembrane helix</keyword>
<dbReference type="EMBL" id="KX284723">
    <property type="protein sequence ID" value="AOM67114.1"/>
    <property type="molecule type" value="Genomic_DNA"/>
</dbReference>
<dbReference type="AlphaFoldDB" id="A0A1C9CFH6"/>
<sequence length="31" mass="3539">MSVLFSYVMFLVIFLVLTGALFWGLQALDLM</sequence>
<gene>
    <name evidence="2" type="primary">petL</name>
    <name evidence="2" type="ORF">Hrvl_054</name>
</gene>
<accession>A0A1C9CFH6</accession>
<reference evidence="2" key="1">
    <citation type="journal article" date="2016" name="BMC Biol.">
        <title>Parallel evolution of highly conserved plastid genome architecture in red seaweeds and seed plants.</title>
        <authorList>
            <person name="Lee J."/>
            <person name="Cho C.H."/>
            <person name="Park S.I."/>
            <person name="Choi J.W."/>
            <person name="Song H.S."/>
            <person name="West J.A."/>
            <person name="Bhattacharya D."/>
            <person name="Yoon H.S."/>
        </authorList>
    </citation>
    <scope>NUCLEOTIDE SEQUENCE</scope>
</reference>
<keyword evidence="1" id="KW-0812">Transmembrane</keyword>
<keyword evidence="2" id="KW-0934">Plastid</keyword>
<geneLocation type="plastid" evidence="2"/>
<evidence type="ECO:0000256" key="1">
    <source>
        <dbReference type="SAM" id="Phobius"/>
    </source>
</evidence>
<feature type="transmembrane region" description="Helical" evidence="1">
    <location>
        <begin position="6"/>
        <end position="25"/>
    </location>
</feature>